<feature type="domain" description="N-acetyltransferase" evidence="1">
    <location>
        <begin position="1"/>
        <end position="135"/>
    </location>
</feature>
<reference evidence="2" key="1">
    <citation type="submission" date="2018-05" db="EMBL/GenBank/DDBJ databases">
        <authorList>
            <person name="Lanie J.A."/>
            <person name="Ng W.-L."/>
            <person name="Kazmierczak K.M."/>
            <person name="Andrzejewski T.M."/>
            <person name="Davidsen T.M."/>
            <person name="Wayne K.J."/>
            <person name="Tettelin H."/>
            <person name="Glass J.I."/>
            <person name="Rusch D."/>
            <person name="Podicherti R."/>
            <person name="Tsui H.-C.T."/>
            <person name="Winkler M.E."/>
        </authorList>
    </citation>
    <scope>NUCLEOTIDE SEQUENCE</scope>
</reference>
<dbReference type="GO" id="GO:0008999">
    <property type="term" value="F:protein-N-terminal-alanine acetyltransferase activity"/>
    <property type="evidence" value="ECO:0007669"/>
    <property type="project" value="TreeGrafter"/>
</dbReference>
<evidence type="ECO:0000313" key="2">
    <source>
        <dbReference type="EMBL" id="SVA13041.1"/>
    </source>
</evidence>
<dbReference type="GO" id="GO:1990189">
    <property type="term" value="F:protein N-terminal-serine acetyltransferase activity"/>
    <property type="evidence" value="ECO:0007669"/>
    <property type="project" value="TreeGrafter"/>
</dbReference>
<dbReference type="Pfam" id="PF13302">
    <property type="entry name" value="Acetyltransf_3"/>
    <property type="match status" value="1"/>
</dbReference>
<dbReference type="PANTHER" id="PTHR43441:SF10">
    <property type="entry name" value="ACETYLTRANSFERASE"/>
    <property type="match status" value="1"/>
</dbReference>
<dbReference type="Gene3D" id="3.40.630.30">
    <property type="match status" value="1"/>
</dbReference>
<organism evidence="2">
    <name type="scientific">marine metagenome</name>
    <dbReference type="NCBI Taxonomy" id="408172"/>
    <lineage>
        <taxon>unclassified sequences</taxon>
        <taxon>metagenomes</taxon>
        <taxon>ecological metagenomes</taxon>
    </lineage>
</organism>
<dbReference type="InterPro" id="IPR000182">
    <property type="entry name" value="GNAT_dom"/>
</dbReference>
<dbReference type="InterPro" id="IPR051908">
    <property type="entry name" value="Ribosomal_N-acetyltransferase"/>
</dbReference>
<dbReference type="InterPro" id="IPR016181">
    <property type="entry name" value="Acyl_CoA_acyltransferase"/>
</dbReference>
<dbReference type="SUPFAM" id="SSF55729">
    <property type="entry name" value="Acyl-CoA N-acyltransferases (Nat)"/>
    <property type="match status" value="1"/>
</dbReference>
<dbReference type="PANTHER" id="PTHR43441">
    <property type="entry name" value="RIBOSOMAL-PROTEIN-SERINE ACETYLTRANSFERASE"/>
    <property type="match status" value="1"/>
</dbReference>
<dbReference type="AlphaFoldDB" id="A0A381TBZ5"/>
<dbReference type="GO" id="GO:0005737">
    <property type="term" value="C:cytoplasm"/>
    <property type="evidence" value="ECO:0007669"/>
    <property type="project" value="TreeGrafter"/>
</dbReference>
<dbReference type="EMBL" id="UINC01004263">
    <property type="protein sequence ID" value="SVA13041.1"/>
    <property type="molecule type" value="Genomic_DNA"/>
</dbReference>
<protein>
    <recommendedName>
        <fullName evidence="1">N-acetyltransferase domain-containing protein</fullName>
    </recommendedName>
</protein>
<proteinExistence type="predicted"/>
<dbReference type="PROSITE" id="PS51186">
    <property type="entry name" value="GNAT"/>
    <property type="match status" value="1"/>
</dbReference>
<evidence type="ECO:0000259" key="1">
    <source>
        <dbReference type="PROSITE" id="PS51186"/>
    </source>
</evidence>
<name>A0A381TBZ5_9ZZZZ</name>
<gene>
    <name evidence="2" type="ORF">METZ01_LOCUS65895</name>
</gene>
<sequence>MPVPDPADEAAAADWIDGCAGRRTAGLALDLVVVDLSEPDRAVVHGEVGLSAVDRDRGIARIGWWTAPAHRRRGVATEAVSLLAQWALGPLGLDALVAEVDHDNAGSLAVARTAGFEDLGRPVDGRTVLMARPPGVVEGGTTGRV</sequence>
<accession>A0A381TBZ5</accession>